<dbReference type="FunFam" id="1.20.1250.20:FF:000144">
    <property type="entry name" value="Picot, isoform B"/>
    <property type="match status" value="1"/>
</dbReference>
<keyword evidence="6 12" id="KW-1133">Transmembrane helix</keyword>
<comment type="caution">
    <text evidence="14">The sequence shown here is derived from an EMBL/GenBank/DDBJ whole genome shotgun (WGS) entry which is preliminary data.</text>
</comment>
<keyword evidence="5" id="KW-0769">Symport</keyword>
<sequence>MTQKLSTTRRISKAENMRAPLHPPKAKIGCRHIQILLLTLGFFCCYAVRVALSIALVAMTKSNSTNSNVAHYNWSDSTQNIILSSFFWGYVVTHIPGGEFAQRFGAQKFLSIAVGICGIVTMLIPTAAQYGGWQAVIVIRVLTGALQGIIPPCMHILLSKWVPVDERGRAGSCTYSGGWLGNVIALLSCGAISESVLGWPSCFYIWGGITCLWSILYYFIGKQSPADHPTIPLDEKEYIETSLGVTETVEKLKTPWIAILTSIPVWAILIAQCAQAWGFWMLLTKTPSYMANVLGFEILENGIVTAVPYFVAWLLGFPVSFICDKLIKDGRVSLKSMRKIANTAGQFIPAFALIGFSFINSDHRTFAVGMLIIAVGCNVAVFNGHQMSHMDLSPNFSGILMGITNATANVFGIMAPLICGAIVSDITDIYQWRKVFILSAGIYIFGNLVFVSFGEASVQPWNESTTHSMIDHEIPVIPETITPEKKSDDEKIDKN</sequence>
<dbReference type="InterPro" id="IPR050382">
    <property type="entry name" value="MFS_Na/Anion_cotransporter"/>
</dbReference>
<dbReference type="AlphaFoldDB" id="A0AA39CA99"/>
<dbReference type="GO" id="GO:0016020">
    <property type="term" value="C:membrane"/>
    <property type="evidence" value="ECO:0007669"/>
    <property type="project" value="UniProtKB-SubCell"/>
</dbReference>
<keyword evidence="7" id="KW-0915">Sodium</keyword>
<dbReference type="InterPro" id="IPR036259">
    <property type="entry name" value="MFS_trans_sf"/>
</dbReference>
<name>A0AA39CA99_9HYME</name>
<proteinExistence type="inferred from homology"/>
<evidence type="ECO:0000256" key="1">
    <source>
        <dbReference type="ARBA" id="ARBA00004141"/>
    </source>
</evidence>
<evidence type="ECO:0000256" key="9">
    <source>
        <dbReference type="ARBA" id="ARBA00023201"/>
    </source>
</evidence>
<evidence type="ECO:0000313" key="15">
    <source>
        <dbReference type="Proteomes" id="UP001168990"/>
    </source>
</evidence>
<reference evidence="14" key="2">
    <citation type="submission" date="2023-03" db="EMBL/GenBank/DDBJ databases">
        <authorList>
            <person name="Inwood S.N."/>
            <person name="Skelly J.G."/>
            <person name="Guhlin J."/>
            <person name="Harrop T.W.R."/>
            <person name="Goldson S.G."/>
            <person name="Dearden P.K."/>
        </authorList>
    </citation>
    <scope>NUCLEOTIDE SEQUENCE</scope>
    <source>
        <strain evidence="14">Irish</strain>
        <tissue evidence="14">Whole body</tissue>
    </source>
</reference>
<dbReference type="GO" id="GO:0006820">
    <property type="term" value="P:monoatomic anion transport"/>
    <property type="evidence" value="ECO:0007669"/>
    <property type="project" value="TreeGrafter"/>
</dbReference>
<feature type="transmembrane region" description="Helical" evidence="12">
    <location>
        <begin position="179"/>
        <end position="197"/>
    </location>
</feature>
<evidence type="ECO:0000259" key="13">
    <source>
        <dbReference type="PROSITE" id="PS50850"/>
    </source>
</evidence>
<protein>
    <recommendedName>
        <fullName evidence="11">Putative inorganic phosphate cotransporter</fullName>
    </recommendedName>
</protein>
<dbReference type="SUPFAM" id="SSF103473">
    <property type="entry name" value="MFS general substrate transporter"/>
    <property type="match status" value="1"/>
</dbReference>
<feature type="transmembrane region" description="Helical" evidence="12">
    <location>
        <begin position="435"/>
        <end position="454"/>
    </location>
</feature>
<comment type="function">
    <text evidence="10">May be an inorganic phosphate cotransporter.</text>
</comment>
<evidence type="ECO:0000256" key="7">
    <source>
        <dbReference type="ARBA" id="ARBA00023053"/>
    </source>
</evidence>
<dbReference type="Proteomes" id="UP001168990">
    <property type="component" value="Unassembled WGS sequence"/>
</dbReference>
<dbReference type="PANTHER" id="PTHR11662:SF280">
    <property type="entry name" value="FI21844P1-RELATED"/>
    <property type="match status" value="1"/>
</dbReference>
<evidence type="ECO:0000256" key="5">
    <source>
        <dbReference type="ARBA" id="ARBA00022847"/>
    </source>
</evidence>
<dbReference type="Gene3D" id="1.20.1250.20">
    <property type="entry name" value="MFS general substrate transporter like domains"/>
    <property type="match status" value="2"/>
</dbReference>
<evidence type="ECO:0000256" key="2">
    <source>
        <dbReference type="ARBA" id="ARBA00008586"/>
    </source>
</evidence>
<dbReference type="EMBL" id="JAQQBS010001423">
    <property type="protein sequence ID" value="KAK0160822.1"/>
    <property type="molecule type" value="Genomic_DNA"/>
</dbReference>
<feature type="transmembrane region" description="Helical" evidence="12">
    <location>
        <begin position="137"/>
        <end position="158"/>
    </location>
</feature>
<accession>A0AA39CA99</accession>
<gene>
    <name evidence="14" type="ORF">PV328_008189</name>
</gene>
<feature type="transmembrane region" description="Helical" evidence="12">
    <location>
        <begin position="303"/>
        <end position="327"/>
    </location>
</feature>
<feature type="transmembrane region" description="Helical" evidence="12">
    <location>
        <begin position="203"/>
        <end position="220"/>
    </location>
</feature>
<feature type="transmembrane region" description="Helical" evidence="12">
    <location>
        <begin position="79"/>
        <end position="97"/>
    </location>
</feature>
<feature type="transmembrane region" description="Helical" evidence="12">
    <location>
        <begin position="35"/>
        <end position="59"/>
    </location>
</feature>
<organism evidence="14 15">
    <name type="scientific">Microctonus aethiopoides</name>
    <dbReference type="NCBI Taxonomy" id="144406"/>
    <lineage>
        <taxon>Eukaryota</taxon>
        <taxon>Metazoa</taxon>
        <taxon>Ecdysozoa</taxon>
        <taxon>Arthropoda</taxon>
        <taxon>Hexapoda</taxon>
        <taxon>Insecta</taxon>
        <taxon>Pterygota</taxon>
        <taxon>Neoptera</taxon>
        <taxon>Endopterygota</taxon>
        <taxon>Hymenoptera</taxon>
        <taxon>Apocrita</taxon>
        <taxon>Ichneumonoidea</taxon>
        <taxon>Braconidae</taxon>
        <taxon>Euphorinae</taxon>
        <taxon>Microctonus</taxon>
    </lineage>
</organism>
<feature type="transmembrane region" description="Helical" evidence="12">
    <location>
        <begin position="109"/>
        <end position="131"/>
    </location>
</feature>
<evidence type="ECO:0000256" key="11">
    <source>
        <dbReference type="ARBA" id="ARBA00068450"/>
    </source>
</evidence>
<dbReference type="PROSITE" id="PS50850">
    <property type="entry name" value="MFS"/>
    <property type="match status" value="1"/>
</dbReference>
<evidence type="ECO:0000256" key="12">
    <source>
        <dbReference type="SAM" id="Phobius"/>
    </source>
</evidence>
<dbReference type="Pfam" id="PF07690">
    <property type="entry name" value="MFS_1"/>
    <property type="match status" value="1"/>
</dbReference>
<evidence type="ECO:0000313" key="14">
    <source>
        <dbReference type="EMBL" id="KAK0160822.1"/>
    </source>
</evidence>
<keyword evidence="15" id="KW-1185">Reference proteome</keyword>
<evidence type="ECO:0000256" key="3">
    <source>
        <dbReference type="ARBA" id="ARBA00022448"/>
    </source>
</evidence>
<feature type="domain" description="Major facilitator superfamily (MFS) profile" evidence="13">
    <location>
        <begin position="34"/>
        <end position="458"/>
    </location>
</feature>
<dbReference type="GO" id="GO:0015293">
    <property type="term" value="F:symporter activity"/>
    <property type="evidence" value="ECO:0007669"/>
    <property type="project" value="UniProtKB-KW"/>
</dbReference>
<keyword evidence="9" id="KW-0406">Ion transport</keyword>
<feature type="transmembrane region" description="Helical" evidence="12">
    <location>
        <begin position="256"/>
        <end position="283"/>
    </location>
</feature>
<keyword evidence="4 12" id="KW-0812">Transmembrane</keyword>
<dbReference type="CDD" id="cd17318">
    <property type="entry name" value="MFS_SLC17"/>
    <property type="match status" value="1"/>
</dbReference>
<comment type="similarity">
    <text evidence="2">Belongs to the major facilitator superfamily. Sodium/anion cotransporter family.</text>
</comment>
<feature type="transmembrane region" description="Helical" evidence="12">
    <location>
        <begin position="396"/>
        <end position="423"/>
    </location>
</feature>
<dbReference type="InterPro" id="IPR011701">
    <property type="entry name" value="MFS"/>
</dbReference>
<dbReference type="FunFam" id="1.20.1250.20:FF:000003">
    <property type="entry name" value="Solute carrier family 17 member 3"/>
    <property type="match status" value="1"/>
</dbReference>
<comment type="subcellular location">
    <subcellularLocation>
        <location evidence="1">Membrane</location>
        <topology evidence="1">Multi-pass membrane protein</topology>
    </subcellularLocation>
</comment>
<evidence type="ECO:0000256" key="8">
    <source>
        <dbReference type="ARBA" id="ARBA00023136"/>
    </source>
</evidence>
<evidence type="ECO:0000256" key="4">
    <source>
        <dbReference type="ARBA" id="ARBA00022692"/>
    </source>
</evidence>
<dbReference type="InterPro" id="IPR020846">
    <property type="entry name" value="MFS_dom"/>
</dbReference>
<evidence type="ECO:0000256" key="10">
    <source>
        <dbReference type="ARBA" id="ARBA00054632"/>
    </source>
</evidence>
<feature type="transmembrane region" description="Helical" evidence="12">
    <location>
        <begin position="339"/>
        <end position="359"/>
    </location>
</feature>
<reference evidence="14" key="1">
    <citation type="journal article" date="2023" name="bioRxiv">
        <title>Scaffold-level genome assemblies of two parasitoid biocontrol wasps reveal the parthenogenesis mechanism and an associated novel virus.</title>
        <authorList>
            <person name="Inwood S."/>
            <person name="Skelly J."/>
            <person name="Guhlin J."/>
            <person name="Harrop T."/>
            <person name="Goldson S."/>
            <person name="Dearden P."/>
        </authorList>
    </citation>
    <scope>NUCLEOTIDE SEQUENCE</scope>
    <source>
        <strain evidence="14">Irish</strain>
        <tissue evidence="14">Whole body</tissue>
    </source>
</reference>
<dbReference type="GO" id="GO:0006814">
    <property type="term" value="P:sodium ion transport"/>
    <property type="evidence" value="ECO:0007669"/>
    <property type="project" value="UniProtKB-KW"/>
</dbReference>
<keyword evidence="9" id="KW-0739">Sodium transport</keyword>
<feature type="transmembrane region" description="Helical" evidence="12">
    <location>
        <begin position="365"/>
        <end position="384"/>
    </location>
</feature>
<keyword evidence="3" id="KW-0813">Transport</keyword>
<keyword evidence="8 12" id="KW-0472">Membrane</keyword>
<evidence type="ECO:0000256" key="6">
    <source>
        <dbReference type="ARBA" id="ARBA00022989"/>
    </source>
</evidence>
<dbReference type="PANTHER" id="PTHR11662">
    <property type="entry name" value="SOLUTE CARRIER FAMILY 17"/>
    <property type="match status" value="1"/>
</dbReference>